<evidence type="ECO:0000256" key="3">
    <source>
        <dbReference type="ARBA" id="ARBA00022833"/>
    </source>
</evidence>
<dbReference type="PANTHER" id="PTHR33337:SF39">
    <property type="entry name" value="DUF636 DOMAIN PROTEIN (AFU_ORTHOLOGUE AFUA_6G11530)"/>
    <property type="match status" value="1"/>
</dbReference>
<evidence type="ECO:0000256" key="1">
    <source>
        <dbReference type="ARBA" id="ARBA00005495"/>
    </source>
</evidence>
<dbReference type="AlphaFoldDB" id="M3CZ91"/>
<feature type="domain" description="CENP-V/GFA" evidence="5">
    <location>
        <begin position="47"/>
        <end position="167"/>
    </location>
</feature>
<protein>
    <recommendedName>
        <fullName evidence="5">CENP-V/GFA domain-containing protein</fullName>
    </recommendedName>
</protein>
<organism evidence="6 7">
    <name type="scientific">Sphaerulina musiva (strain SO2202)</name>
    <name type="common">Poplar stem canker fungus</name>
    <name type="synonym">Septoria musiva</name>
    <dbReference type="NCBI Taxonomy" id="692275"/>
    <lineage>
        <taxon>Eukaryota</taxon>
        <taxon>Fungi</taxon>
        <taxon>Dikarya</taxon>
        <taxon>Ascomycota</taxon>
        <taxon>Pezizomycotina</taxon>
        <taxon>Dothideomycetes</taxon>
        <taxon>Dothideomycetidae</taxon>
        <taxon>Mycosphaerellales</taxon>
        <taxon>Mycosphaerellaceae</taxon>
        <taxon>Sphaerulina</taxon>
    </lineage>
</organism>
<dbReference type="OMA" id="HIKSFCT"/>
<keyword evidence="7" id="KW-1185">Reference proteome</keyword>
<accession>M3CZ91</accession>
<keyword evidence="4" id="KW-0456">Lyase</keyword>
<dbReference type="InterPro" id="IPR011057">
    <property type="entry name" value="Mss4-like_sf"/>
</dbReference>
<evidence type="ECO:0000259" key="5">
    <source>
        <dbReference type="PROSITE" id="PS51891"/>
    </source>
</evidence>
<dbReference type="STRING" id="692275.M3CZ91"/>
<name>M3CZ91_SPHMS</name>
<dbReference type="HOGENOM" id="CLU_055491_3_2_1"/>
<dbReference type="eggNOG" id="ENOG502S5AR">
    <property type="taxonomic scope" value="Eukaryota"/>
</dbReference>
<gene>
    <name evidence="6" type="ORF">SEPMUDRAFT_151050</name>
</gene>
<proteinExistence type="inferred from homology"/>
<evidence type="ECO:0000256" key="2">
    <source>
        <dbReference type="ARBA" id="ARBA00022723"/>
    </source>
</evidence>
<dbReference type="GO" id="GO:0046872">
    <property type="term" value="F:metal ion binding"/>
    <property type="evidence" value="ECO:0007669"/>
    <property type="project" value="UniProtKB-KW"/>
</dbReference>
<keyword evidence="3" id="KW-0862">Zinc</keyword>
<dbReference type="Pfam" id="PF04828">
    <property type="entry name" value="GFA"/>
    <property type="match status" value="1"/>
</dbReference>
<dbReference type="PROSITE" id="PS51891">
    <property type="entry name" value="CENP_V_GFA"/>
    <property type="match status" value="1"/>
</dbReference>
<evidence type="ECO:0000256" key="4">
    <source>
        <dbReference type="ARBA" id="ARBA00023239"/>
    </source>
</evidence>
<dbReference type="SUPFAM" id="SSF51316">
    <property type="entry name" value="Mss4-like"/>
    <property type="match status" value="1"/>
</dbReference>
<dbReference type="PANTHER" id="PTHR33337">
    <property type="entry name" value="GFA DOMAIN-CONTAINING PROTEIN"/>
    <property type="match status" value="1"/>
</dbReference>
<keyword evidence="2" id="KW-0479">Metal-binding</keyword>
<sequence>MTSISLRVTKNKTILRTPLTSFFSAPISAQNMSSATKTKAPPVIATRTSTCLCKSVQIEVTGEDKNAVLCHCDNCRQASGSAFMYNHRFMKSHITVLKGENLLKVYDDKATKSGATLYRHFCGSCGSPLWLSNSAIKGFAAFNIGNLEGEKRQPFMELFKEGKHSWVGEVTGSSKL</sequence>
<dbReference type="Proteomes" id="UP000016931">
    <property type="component" value="Unassembled WGS sequence"/>
</dbReference>
<evidence type="ECO:0000313" key="6">
    <source>
        <dbReference type="EMBL" id="EMF09969.1"/>
    </source>
</evidence>
<comment type="similarity">
    <text evidence="1">Belongs to the Gfa family.</text>
</comment>
<dbReference type="OrthoDB" id="406544at2759"/>
<dbReference type="Gene3D" id="3.90.1590.10">
    <property type="entry name" value="glutathione-dependent formaldehyde- activating enzyme (gfa)"/>
    <property type="match status" value="1"/>
</dbReference>
<dbReference type="EMBL" id="KB456268">
    <property type="protein sequence ID" value="EMF09969.1"/>
    <property type="molecule type" value="Genomic_DNA"/>
</dbReference>
<evidence type="ECO:0000313" key="7">
    <source>
        <dbReference type="Proteomes" id="UP000016931"/>
    </source>
</evidence>
<dbReference type="GO" id="GO:0016846">
    <property type="term" value="F:carbon-sulfur lyase activity"/>
    <property type="evidence" value="ECO:0007669"/>
    <property type="project" value="InterPro"/>
</dbReference>
<reference evidence="6 7" key="1">
    <citation type="journal article" date="2012" name="PLoS Pathog.">
        <title>Diverse lifestyles and strategies of plant pathogenesis encoded in the genomes of eighteen Dothideomycetes fungi.</title>
        <authorList>
            <person name="Ohm R.A."/>
            <person name="Feau N."/>
            <person name="Henrissat B."/>
            <person name="Schoch C.L."/>
            <person name="Horwitz B.A."/>
            <person name="Barry K.W."/>
            <person name="Condon B.J."/>
            <person name="Copeland A.C."/>
            <person name="Dhillon B."/>
            <person name="Glaser F."/>
            <person name="Hesse C.N."/>
            <person name="Kosti I."/>
            <person name="LaButti K."/>
            <person name="Lindquist E.A."/>
            <person name="Lucas S."/>
            <person name="Salamov A.A."/>
            <person name="Bradshaw R.E."/>
            <person name="Ciuffetti L."/>
            <person name="Hamelin R.C."/>
            <person name="Kema G.H.J."/>
            <person name="Lawrence C."/>
            <person name="Scott J.A."/>
            <person name="Spatafora J.W."/>
            <person name="Turgeon B.G."/>
            <person name="de Wit P.J.G.M."/>
            <person name="Zhong S."/>
            <person name="Goodwin S.B."/>
            <person name="Grigoriev I.V."/>
        </authorList>
    </citation>
    <scope>NUCLEOTIDE SEQUENCE [LARGE SCALE GENOMIC DNA]</scope>
    <source>
        <strain evidence="6 7">SO2202</strain>
    </source>
</reference>
<dbReference type="InterPro" id="IPR006913">
    <property type="entry name" value="CENP-V/GFA"/>
</dbReference>
<dbReference type="GeneID" id="27903701"/>
<dbReference type="RefSeq" id="XP_016758090.1">
    <property type="nucleotide sequence ID" value="XM_016906564.1"/>
</dbReference>